<organism evidence="2 3">
    <name type="scientific">Rotaria socialis</name>
    <dbReference type="NCBI Taxonomy" id="392032"/>
    <lineage>
        <taxon>Eukaryota</taxon>
        <taxon>Metazoa</taxon>
        <taxon>Spiralia</taxon>
        <taxon>Gnathifera</taxon>
        <taxon>Rotifera</taxon>
        <taxon>Eurotatoria</taxon>
        <taxon>Bdelloidea</taxon>
        <taxon>Philodinida</taxon>
        <taxon>Philodinidae</taxon>
        <taxon>Rotaria</taxon>
    </lineage>
</organism>
<name>A0A821G1C8_9BILA</name>
<keyword evidence="3" id="KW-1185">Reference proteome</keyword>
<dbReference type="Proteomes" id="UP000663873">
    <property type="component" value="Unassembled WGS sequence"/>
</dbReference>
<evidence type="ECO:0000256" key="1">
    <source>
        <dbReference type="SAM" id="MobiDB-lite"/>
    </source>
</evidence>
<proteinExistence type="predicted"/>
<sequence length="223" mass="24755">MHSITETRRATVSCKNIFPSSGNDRSIPNSSSRRHGNNNSNVKRNNNNNNTFTRSSNNSTRSQKKFNLCDENFSHPNSNVFHIPFSIEQTNDNEKKNLFKKKNINNKSFRTSLNPLSPAFYCTRQTSLLLEKKQELTSSDAKVPLLSETSDYSSGTDLELQSMQSILSPQADSSPITFDFDESSLSYSIENINNPTSSSSPRRISLSSSSSLSSSTSPCSSIS</sequence>
<comment type="caution">
    <text evidence="2">The sequence shown here is derived from an EMBL/GenBank/DDBJ whole genome shotgun (WGS) entry which is preliminary data.</text>
</comment>
<evidence type="ECO:0000313" key="3">
    <source>
        <dbReference type="Proteomes" id="UP000663873"/>
    </source>
</evidence>
<feature type="region of interest" description="Disordered" evidence="1">
    <location>
        <begin position="1"/>
        <end position="62"/>
    </location>
</feature>
<protein>
    <submittedName>
        <fullName evidence="2">Uncharacterized protein</fullName>
    </submittedName>
</protein>
<gene>
    <name evidence="2" type="ORF">UJA718_LOCUS34157</name>
</gene>
<accession>A0A821G1C8</accession>
<feature type="region of interest" description="Disordered" evidence="1">
    <location>
        <begin position="190"/>
        <end position="223"/>
    </location>
</feature>
<reference evidence="2" key="1">
    <citation type="submission" date="2021-02" db="EMBL/GenBank/DDBJ databases">
        <authorList>
            <person name="Nowell W R."/>
        </authorList>
    </citation>
    <scope>NUCLEOTIDE SEQUENCE</scope>
</reference>
<feature type="compositionally biased region" description="Low complexity" evidence="1">
    <location>
        <begin position="37"/>
        <end position="61"/>
    </location>
</feature>
<evidence type="ECO:0000313" key="2">
    <source>
        <dbReference type="EMBL" id="CAF4659056.1"/>
    </source>
</evidence>
<feature type="non-terminal residue" evidence="2">
    <location>
        <position position="223"/>
    </location>
</feature>
<dbReference type="EMBL" id="CAJOBP010030696">
    <property type="protein sequence ID" value="CAF4659056.1"/>
    <property type="molecule type" value="Genomic_DNA"/>
</dbReference>
<feature type="compositionally biased region" description="Polar residues" evidence="1">
    <location>
        <begin position="18"/>
        <end position="28"/>
    </location>
</feature>
<dbReference type="AlphaFoldDB" id="A0A821G1C8"/>
<feature type="compositionally biased region" description="Low complexity" evidence="1">
    <location>
        <begin position="196"/>
        <end position="223"/>
    </location>
</feature>